<dbReference type="InterPro" id="IPR007318">
    <property type="entry name" value="Phopholipid_MeTrfase"/>
</dbReference>
<evidence type="ECO:0000256" key="4">
    <source>
        <dbReference type="ARBA" id="ARBA00023136"/>
    </source>
</evidence>
<proteinExistence type="predicted"/>
<evidence type="ECO:0000313" key="6">
    <source>
        <dbReference type="EMBL" id="MBH5387112.1"/>
    </source>
</evidence>
<evidence type="ECO:0000256" key="1">
    <source>
        <dbReference type="ARBA" id="ARBA00004127"/>
    </source>
</evidence>
<dbReference type="Gene3D" id="1.20.120.1630">
    <property type="match status" value="1"/>
</dbReference>
<accession>A0ABS0P1H0</accession>
<dbReference type="PANTHER" id="PTHR12714:SF9">
    <property type="entry name" value="PROTEIN-S-ISOPRENYLCYSTEINE O-METHYLTRANSFERASE"/>
    <property type="match status" value="1"/>
</dbReference>
<keyword evidence="2 5" id="KW-0812">Transmembrane</keyword>
<evidence type="ECO:0000313" key="7">
    <source>
        <dbReference type="Proteomes" id="UP001194539"/>
    </source>
</evidence>
<reference evidence="6 7" key="1">
    <citation type="submission" date="2020-07" db="EMBL/GenBank/DDBJ databases">
        <title>Bradyrhizobium diversity isolated from nodules of indigenous legumes of Western Australia.</title>
        <authorList>
            <person name="Klepa M.S."/>
        </authorList>
    </citation>
    <scope>NUCLEOTIDE SEQUENCE [LARGE SCALE GENOMIC DNA]</scope>
    <source>
        <strain evidence="6 7">CNPSo 4019</strain>
    </source>
</reference>
<dbReference type="Proteomes" id="UP001194539">
    <property type="component" value="Unassembled WGS sequence"/>
</dbReference>
<name>A0ABS0P1H0_9BRAD</name>
<keyword evidence="3 5" id="KW-1133">Transmembrane helix</keyword>
<feature type="transmembrane region" description="Helical" evidence="5">
    <location>
        <begin position="23"/>
        <end position="43"/>
    </location>
</feature>
<feature type="transmembrane region" description="Helical" evidence="5">
    <location>
        <begin position="121"/>
        <end position="143"/>
    </location>
</feature>
<evidence type="ECO:0000256" key="5">
    <source>
        <dbReference type="SAM" id="Phobius"/>
    </source>
</evidence>
<protein>
    <submittedName>
        <fullName evidence="6">Isoprenylcysteine carboxylmethyltransferase family protein</fullName>
    </submittedName>
</protein>
<keyword evidence="7" id="KW-1185">Reference proteome</keyword>
<organism evidence="6 7">
    <name type="scientific">Bradyrhizobium diversitatis</name>
    <dbReference type="NCBI Taxonomy" id="2755406"/>
    <lineage>
        <taxon>Bacteria</taxon>
        <taxon>Pseudomonadati</taxon>
        <taxon>Pseudomonadota</taxon>
        <taxon>Alphaproteobacteria</taxon>
        <taxon>Hyphomicrobiales</taxon>
        <taxon>Nitrobacteraceae</taxon>
        <taxon>Bradyrhizobium</taxon>
    </lineage>
</organism>
<dbReference type="EMBL" id="JACEGD010000011">
    <property type="protein sequence ID" value="MBH5387112.1"/>
    <property type="molecule type" value="Genomic_DNA"/>
</dbReference>
<comment type="caution">
    <text evidence="6">The sequence shown here is derived from an EMBL/GenBank/DDBJ whole genome shotgun (WGS) entry which is preliminary data.</text>
</comment>
<evidence type="ECO:0000256" key="3">
    <source>
        <dbReference type="ARBA" id="ARBA00022989"/>
    </source>
</evidence>
<comment type="subcellular location">
    <subcellularLocation>
        <location evidence="1">Endomembrane system</location>
        <topology evidence="1">Multi-pass membrane protein</topology>
    </subcellularLocation>
</comment>
<feature type="transmembrane region" description="Helical" evidence="5">
    <location>
        <begin position="63"/>
        <end position="85"/>
    </location>
</feature>
<dbReference type="PANTHER" id="PTHR12714">
    <property type="entry name" value="PROTEIN-S ISOPRENYLCYSTEINE O-METHYLTRANSFERASE"/>
    <property type="match status" value="1"/>
</dbReference>
<feature type="transmembrane region" description="Helical" evidence="5">
    <location>
        <begin position="97"/>
        <end position="115"/>
    </location>
</feature>
<dbReference type="RefSeq" id="WP_082822142.1">
    <property type="nucleotide sequence ID" value="NZ_JACEGD010000011.1"/>
</dbReference>
<dbReference type="Pfam" id="PF04191">
    <property type="entry name" value="PEMT"/>
    <property type="match status" value="1"/>
</dbReference>
<keyword evidence="4 5" id="KW-0472">Membrane</keyword>
<gene>
    <name evidence="6" type="ORF">H1B27_12625</name>
</gene>
<evidence type="ECO:0000256" key="2">
    <source>
        <dbReference type="ARBA" id="ARBA00022692"/>
    </source>
</evidence>
<sequence length="237" mass="25741">MTDAKLDQAGTARKEIAGRGGNALLDWTARAVVVIIYGGSAFMGAASVPHLLPPDNIHDWLSLAARIANILFLGLVALTTITRLVPIMKSQGIETRVSALLGTFLSIVLAFLPKAELGPVWSAVSSTLVLVGTSLCIVVLRWLGRSFSIQAEARRLVTDGPYRIVRHPLYLCEGIALVGVTLQVLSPLAVLIAIVIVTIQCRRMINEERILKRAFPEYDAYRTTTPFLIPTCRAIGR</sequence>